<comment type="caution">
    <text evidence="3">The sequence shown here is derived from an EMBL/GenBank/DDBJ whole genome shotgun (WGS) entry which is preliminary data.</text>
</comment>
<evidence type="ECO:0000313" key="4">
    <source>
        <dbReference type="Proteomes" id="UP001519295"/>
    </source>
</evidence>
<feature type="domain" description="AB hydrolase-1" evidence="2">
    <location>
        <begin position="75"/>
        <end position="219"/>
    </location>
</feature>
<dbReference type="Gene3D" id="3.40.50.1820">
    <property type="entry name" value="alpha/beta hydrolase"/>
    <property type="match status" value="1"/>
</dbReference>
<dbReference type="InterPro" id="IPR050471">
    <property type="entry name" value="AB_hydrolase"/>
</dbReference>
<sequence length="433" mass="45235">MRSATGAAERQDRQGSGAGTADAERDRRAERAAAVRLRSARDQVAKHGGVVERPLDGRRTLPLAWVRARAGDRTPIVVVPGGPGLASVLPYSGLRRAAQARGLDVIMVEHRGVGLSRTDATGADLTTDDVTTCAAADDLAAVLDANGVERAVVLGTSYGAYLAQVFGVRHPGRVAAMVLDSPATGPGAVPAVRAHLRGLYRDGRDPRTARAAELVATLAEHGEDPRDLTAVVRTVHEFAGPARLERLLAARVRGGARRSWARIAGLGAGETTGDGIPMIFDGDLVRPIGLGELGFAVPPDGEVLDLQRTYGDHPGQTGHTPPYDLAAELPGFTWPVAVISGERDVRTPRSIAERVVARLPDAVLVPLSAQGHSATDNHQLAALNVAHVVEAGAHRALPGLAARIEALPRRGMQALVGPILSAGIALDTFVDPS</sequence>
<dbReference type="Proteomes" id="UP001519295">
    <property type="component" value="Unassembled WGS sequence"/>
</dbReference>
<keyword evidence="4" id="KW-1185">Reference proteome</keyword>
<evidence type="ECO:0000259" key="2">
    <source>
        <dbReference type="Pfam" id="PF00561"/>
    </source>
</evidence>
<dbReference type="InterPro" id="IPR029058">
    <property type="entry name" value="AB_hydrolase_fold"/>
</dbReference>
<dbReference type="PANTHER" id="PTHR43433:SF5">
    <property type="entry name" value="AB HYDROLASE-1 DOMAIN-CONTAINING PROTEIN"/>
    <property type="match status" value="1"/>
</dbReference>
<accession>A0ABS4W0D2</accession>
<dbReference type="PANTHER" id="PTHR43433">
    <property type="entry name" value="HYDROLASE, ALPHA/BETA FOLD FAMILY PROTEIN"/>
    <property type="match status" value="1"/>
</dbReference>
<dbReference type="InterPro" id="IPR000073">
    <property type="entry name" value="AB_hydrolase_1"/>
</dbReference>
<feature type="region of interest" description="Disordered" evidence="1">
    <location>
        <begin position="1"/>
        <end position="33"/>
    </location>
</feature>
<reference evidence="3 4" key="1">
    <citation type="submission" date="2021-03" db="EMBL/GenBank/DDBJ databases">
        <title>Sequencing the genomes of 1000 actinobacteria strains.</title>
        <authorList>
            <person name="Klenk H.-P."/>
        </authorList>
    </citation>
    <scope>NUCLEOTIDE SEQUENCE [LARGE SCALE GENOMIC DNA]</scope>
    <source>
        <strain evidence="3 4">DSM 45256</strain>
    </source>
</reference>
<proteinExistence type="predicted"/>
<organism evidence="3 4">
    <name type="scientific">Pseudonocardia parietis</name>
    <dbReference type="NCBI Taxonomy" id="570936"/>
    <lineage>
        <taxon>Bacteria</taxon>
        <taxon>Bacillati</taxon>
        <taxon>Actinomycetota</taxon>
        <taxon>Actinomycetes</taxon>
        <taxon>Pseudonocardiales</taxon>
        <taxon>Pseudonocardiaceae</taxon>
        <taxon>Pseudonocardia</taxon>
    </lineage>
</organism>
<feature type="compositionally biased region" description="Basic and acidic residues" evidence="1">
    <location>
        <begin position="22"/>
        <end position="33"/>
    </location>
</feature>
<dbReference type="RefSeq" id="WP_307862610.1">
    <property type="nucleotide sequence ID" value="NZ_JAGINU010000001.1"/>
</dbReference>
<dbReference type="SUPFAM" id="SSF53474">
    <property type="entry name" value="alpha/beta-Hydrolases"/>
    <property type="match status" value="1"/>
</dbReference>
<name>A0ABS4W0D2_9PSEU</name>
<evidence type="ECO:0000256" key="1">
    <source>
        <dbReference type="SAM" id="MobiDB-lite"/>
    </source>
</evidence>
<dbReference type="Pfam" id="PF00561">
    <property type="entry name" value="Abhydrolase_1"/>
    <property type="match status" value="1"/>
</dbReference>
<dbReference type="EMBL" id="JAGINU010000001">
    <property type="protein sequence ID" value="MBP2369667.1"/>
    <property type="molecule type" value="Genomic_DNA"/>
</dbReference>
<evidence type="ECO:0000313" key="3">
    <source>
        <dbReference type="EMBL" id="MBP2369667.1"/>
    </source>
</evidence>
<protein>
    <submittedName>
        <fullName evidence="3">Pimeloyl-ACP methyl ester carboxylesterase</fullName>
    </submittedName>
</protein>
<gene>
    <name evidence="3" type="ORF">JOF36_005363</name>
</gene>